<dbReference type="AlphaFoldDB" id="A0A9W9FKS7"/>
<sequence>MASTKNTSPDIGYTFPPFESCHLFYDSPRVVYGDFSIAMERKMNAEFLSADLKNPALNLLTPSVVLEVSKEVKFGQHVQLYWLMENLEFPGFGRIPIHHHVKDMTSQRFIRLDDEISVNMQSSSQ</sequence>
<dbReference type="GeneID" id="81393967"/>
<gene>
    <name evidence="1" type="ORF">NUU61_004217</name>
</gene>
<evidence type="ECO:0000313" key="1">
    <source>
        <dbReference type="EMBL" id="KAJ5101995.1"/>
    </source>
</evidence>
<comment type="caution">
    <text evidence="1">The sequence shown here is derived from an EMBL/GenBank/DDBJ whole genome shotgun (WGS) entry which is preliminary data.</text>
</comment>
<reference evidence="1" key="2">
    <citation type="journal article" date="2023" name="IMA Fungus">
        <title>Comparative genomic study of the Penicillium genus elucidates a diverse pangenome and 15 lateral gene transfer events.</title>
        <authorList>
            <person name="Petersen C."/>
            <person name="Sorensen T."/>
            <person name="Nielsen M.R."/>
            <person name="Sondergaard T.E."/>
            <person name="Sorensen J.L."/>
            <person name="Fitzpatrick D.A."/>
            <person name="Frisvad J.C."/>
            <person name="Nielsen K.L."/>
        </authorList>
    </citation>
    <scope>NUCLEOTIDE SEQUENCE</scope>
    <source>
        <strain evidence="1">IBT 34128</strain>
    </source>
</reference>
<keyword evidence="2" id="KW-1185">Reference proteome</keyword>
<organism evidence="1 2">
    <name type="scientific">Penicillium alfredii</name>
    <dbReference type="NCBI Taxonomy" id="1506179"/>
    <lineage>
        <taxon>Eukaryota</taxon>
        <taxon>Fungi</taxon>
        <taxon>Dikarya</taxon>
        <taxon>Ascomycota</taxon>
        <taxon>Pezizomycotina</taxon>
        <taxon>Eurotiomycetes</taxon>
        <taxon>Eurotiomycetidae</taxon>
        <taxon>Eurotiales</taxon>
        <taxon>Aspergillaceae</taxon>
        <taxon>Penicillium</taxon>
    </lineage>
</organism>
<name>A0A9W9FKS7_9EURO</name>
<proteinExistence type="predicted"/>
<dbReference type="Proteomes" id="UP001141434">
    <property type="component" value="Unassembled WGS sequence"/>
</dbReference>
<reference evidence="1" key="1">
    <citation type="submission" date="2022-11" db="EMBL/GenBank/DDBJ databases">
        <authorList>
            <person name="Petersen C."/>
        </authorList>
    </citation>
    <scope>NUCLEOTIDE SEQUENCE</scope>
    <source>
        <strain evidence="1">IBT 34128</strain>
    </source>
</reference>
<accession>A0A9W9FKS7</accession>
<evidence type="ECO:0000313" key="2">
    <source>
        <dbReference type="Proteomes" id="UP001141434"/>
    </source>
</evidence>
<dbReference type="OrthoDB" id="5396at2759"/>
<protein>
    <submittedName>
        <fullName evidence="1">Uncharacterized protein</fullName>
    </submittedName>
</protein>
<dbReference type="PANTHER" id="PTHR34861">
    <property type="match status" value="1"/>
</dbReference>
<dbReference type="PANTHER" id="PTHR34861:SF10">
    <property type="entry name" value="CYCLASE"/>
    <property type="match status" value="1"/>
</dbReference>
<dbReference type="RefSeq" id="XP_056512826.1">
    <property type="nucleotide sequence ID" value="XM_056654799.1"/>
</dbReference>
<dbReference type="EMBL" id="JAPMSZ010000005">
    <property type="protein sequence ID" value="KAJ5101995.1"/>
    <property type="molecule type" value="Genomic_DNA"/>
</dbReference>